<organism evidence="2 3">
    <name type="scientific">Helianthus annuus</name>
    <name type="common">Common sunflower</name>
    <dbReference type="NCBI Taxonomy" id="4232"/>
    <lineage>
        <taxon>Eukaryota</taxon>
        <taxon>Viridiplantae</taxon>
        <taxon>Streptophyta</taxon>
        <taxon>Embryophyta</taxon>
        <taxon>Tracheophyta</taxon>
        <taxon>Spermatophyta</taxon>
        <taxon>Magnoliopsida</taxon>
        <taxon>eudicotyledons</taxon>
        <taxon>Gunneridae</taxon>
        <taxon>Pentapetalae</taxon>
        <taxon>asterids</taxon>
        <taxon>campanulids</taxon>
        <taxon>Asterales</taxon>
        <taxon>Asteraceae</taxon>
        <taxon>Asteroideae</taxon>
        <taxon>Heliantheae alliance</taxon>
        <taxon>Heliantheae</taxon>
        <taxon>Helianthus</taxon>
    </lineage>
</organism>
<evidence type="ECO:0000313" key="2">
    <source>
        <dbReference type="EMBL" id="KAF5800158.1"/>
    </source>
</evidence>
<dbReference type="InterPro" id="IPR025422">
    <property type="entry name" value="TGA_domain"/>
</dbReference>
<reference evidence="2" key="1">
    <citation type="journal article" date="2017" name="Nature">
        <title>The sunflower genome provides insights into oil metabolism, flowering and Asterid evolution.</title>
        <authorList>
            <person name="Badouin H."/>
            <person name="Gouzy J."/>
            <person name="Grassa C.J."/>
            <person name="Murat F."/>
            <person name="Staton S.E."/>
            <person name="Cottret L."/>
            <person name="Lelandais-Briere C."/>
            <person name="Owens G.L."/>
            <person name="Carrere S."/>
            <person name="Mayjonade B."/>
            <person name="Legrand L."/>
            <person name="Gill N."/>
            <person name="Kane N.C."/>
            <person name="Bowers J.E."/>
            <person name="Hubner S."/>
            <person name="Bellec A."/>
            <person name="Berard A."/>
            <person name="Berges H."/>
            <person name="Blanchet N."/>
            <person name="Boniface M.C."/>
            <person name="Brunel D."/>
            <person name="Catrice O."/>
            <person name="Chaidir N."/>
            <person name="Claudel C."/>
            <person name="Donnadieu C."/>
            <person name="Faraut T."/>
            <person name="Fievet G."/>
            <person name="Helmstetter N."/>
            <person name="King M."/>
            <person name="Knapp S.J."/>
            <person name="Lai Z."/>
            <person name="Le Paslier M.C."/>
            <person name="Lippi Y."/>
            <person name="Lorenzon L."/>
            <person name="Mandel J.R."/>
            <person name="Marage G."/>
            <person name="Marchand G."/>
            <person name="Marquand E."/>
            <person name="Bret-Mestries E."/>
            <person name="Morien E."/>
            <person name="Nambeesan S."/>
            <person name="Nguyen T."/>
            <person name="Pegot-Espagnet P."/>
            <person name="Pouilly N."/>
            <person name="Raftis F."/>
            <person name="Sallet E."/>
            <person name="Schiex T."/>
            <person name="Thomas J."/>
            <person name="Vandecasteele C."/>
            <person name="Vares D."/>
            <person name="Vear F."/>
            <person name="Vautrin S."/>
            <person name="Crespi M."/>
            <person name="Mangin B."/>
            <person name="Burke J.M."/>
            <person name="Salse J."/>
            <person name="Munos S."/>
            <person name="Vincourt P."/>
            <person name="Rieseberg L.H."/>
            <person name="Langlade N.B."/>
        </authorList>
    </citation>
    <scope>NUCLEOTIDE SEQUENCE</scope>
    <source>
        <tissue evidence="2">Leaves</tissue>
    </source>
</reference>
<dbReference type="OrthoDB" id="781635at2759"/>
<dbReference type="InterPro" id="IPR051886">
    <property type="entry name" value="Seed_Dev/Stress_Resp_Reg"/>
</dbReference>
<dbReference type="Pfam" id="PF14144">
    <property type="entry name" value="DOG1"/>
    <property type="match status" value="1"/>
</dbReference>
<dbReference type="EMBL" id="MNCJ02000322">
    <property type="protein sequence ID" value="KAF5800158.1"/>
    <property type="molecule type" value="Genomic_DNA"/>
</dbReference>
<name>A0A9K3IND6_HELAN</name>
<accession>A0A9K3IND6</accession>
<keyword evidence="3" id="KW-1185">Reference proteome</keyword>
<reference evidence="2" key="2">
    <citation type="submission" date="2020-06" db="EMBL/GenBank/DDBJ databases">
        <title>Helianthus annuus Genome sequencing and assembly Release 2.</title>
        <authorList>
            <person name="Gouzy J."/>
            <person name="Langlade N."/>
            <person name="Munos S."/>
        </authorList>
    </citation>
    <scope>NUCLEOTIDE SEQUENCE</scope>
    <source>
        <tissue evidence="2">Leaves</tissue>
    </source>
</reference>
<dbReference type="GO" id="GO:0006351">
    <property type="term" value="P:DNA-templated transcription"/>
    <property type="evidence" value="ECO:0007669"/>
    <property type="project" value="InterPro"/>
</dbReference>
<comment type="caution">
    <text evidence="2">The sequence shown here is derived from an EMBL/GenBank/DDBJ whole genome shotgun (WGS) entry which is preliminary data.</text>
</comment>
<sequence>MAAAVAFHAIQRVTNSNLVCYINPYPHGSISSQFLQLTTLTSMDHLTQSQPDFHTFLRDWMIGLEHYLHQLLHHLEFLDQQDEPKLKQLIHQVMTHYHEYFLAMARVYHQNVFLALSPPWFSSYERTFLWLAGFRPGLAIRVVKSCGLEFTSDQAEMLDRLSVETKDGEKMITDRLARLERQVVAPPMLALTRMVGKEVNGMVNQADTAVDRLAEDMEVLVECADYLRGKTVAKVMGILTTTQTVRFLAAMAQLQLRIRQWGQLREAEARGDANLNLPLREALIG</sequence>
<dbReference type="GO" id="GO:0043565">
    <property type="term" value="F:sequence-specific DNA binding"/>
    <property type="evidence" value="ECO:0007669"/>
    <property type="project" value="InterPro"/>
</dbReference>
<dbReference type="AlphaFoldDB" id="A0A9K3IND6"/>
<dbReference type="Proteomes" id="UP000215914">
    <property type="component" value="Unassembled WGS sequence"/>
</dbReference>
<dbReference type="Gramene" id="mRNA:HanXRQr2_Chr07g0312801">
    <property type="protein sequence ID" value="CDS:HanXRQr2_Chr07g0312801.1"/>
    <property type="gene ID" value="HanXRQr2_Chr07g0312801"/>
</dbReference>
<proteinExistence type="predicted"/>
<gene>
    <name evidence="2" type="ORF">HanXRQr2_Chr07g0312801</name>
</gene>
<dbReference type="PANTHER" id="PTHR46354">
    <property type="entry name" value="DOG1 DOMAIN-CONTAINING PROTEIN"/>
    <property type="match status" value="1"/>
</dbReference>
<dbReference type="PANTHER" id="PTHR46354:SF10">
    <property type="entry name" value="TRANSCRIPTION FACTOR TGA5-LIKE"/>
    <property type="match status" value="1"/>
</dbReference>
<evidence type="ECO:0000259" key="1">
    <source>
        <dbReference type="PROSITE" id="PS51806"/>
    </source>
</evidence>
<protein>
    <submittedName>
        <fullName evidence="2">Transcription factor TGA like domain-containing protein</fullName>
    </submittedName>
</protein>
<evidence type="ECO:0000313" key="3">
    <source>
        <dbReference type="Proteomes" id="UP000215914"/>
    </source>
</evidence>
<feature type="domain" description="DOG1" evidence="1">
    <location>
        <begin position="50"/>
        <end position="268"/>
    </location>
</feature>
<dbReference type="PROSITE" id="PS51806">
    <property type="entry name" value="DOG1"/>
    <property type="match status" value="1"/>
</dbReference>